<dbReference type="EMBL" id="BGKA01000058">
    <property type="protein sequence ID" value="GBH15598.1"/>
    <property type="molecule type" value="Genomic_DNA"/>
</dbReference>
<comment type="caution">
    <text evidence="1">The sequence shown here is derived from an EMBL/GenBank/DDBJ whole genome shotgun (WGS) entry which is preliminary data.</text>
</comment>
<dbReference type="Proteomes" id="UP000248291">
    <property type="component" value="Unassembled WGS sequence"/>
</dbReference>
<reference evidence="1 2" key="1">
    <citation type="submission" date="2018-04" db="EMBL/GenBank/DDBJ databases">
        <title>Draft genome sequence of Pseudomonas syringae pv. actinidiae biovar 3 strains isolated from kiwifruit in Kagawa prefecture.</title>
        <authorList>
            <person name="Tabuchi M."/>
            <person name="Saito M."/>
            <person name="Fujiwara S."/>
            <person name="Sasa N."/>
            <person name="Akimitsu K."/>
            <person name="Gomi K."/>
            <person name="Konishi-Sugita S."/>
            <person name="Hamano K."/>
            <person name="Kataoka I."/>
        </authorList>
    </citation>
    <scope>NUCLEOTIDE SEQUENCE [LARGE SCALE GENOMIC DNA]</scope>
    <source>
        <strain evidence="1 2">MAFF212211</strain>
    </source>
</reference>
<proteinExistence type="predicted"/>
<accession>A0AAN4Q1M8</accession>
<evidence type="ECO:0000313" key="2">
    <source>
        <dbReference type="Proteomes" id="UP000248291"/>
    </source>
</evidence>
<name>A0AAN4Q1M8_PSESF</name>
<evidence type="ECO:0000313" key="1">
    <source>
        <dbReference type="EMBL" id="GBH15598.1"/>
    </source>
</evidence>
<sequence length="97" mass="10647">MLQSVIKLHGCAVHRLIDRIGLVGNRNGLVSFWPGFHLAFDVVRAGLVAVFIADMDFHASQVFIVVFERAFNGGTNPLLQSDTAFDVIIAIDLDLHS</sequence>
<dbReference type="AlphaFoldDB" id="A0AAN4Q1M8"/>
<organism evidence="1 2">
    <name type="scientific">Pseudomonas syringae pv. actinidiae</name>
    <dbReference type="NCBI Taxonomy" id="103796"/>
    <lineage>
        <taxon>Bacteria</taxon>
        <taxon>Pseudomonadati</taxon>
        <taxon>Pseudomonadota</taxon>
        <taxon>Gammaproteobacteria</taxon>
        <taxon>Pseudomonadales</taxon>
        <taxon>Pseudomonadaceae</taxon>
        <taxon>Pseudomonas</taxon>
        <taxon>Pseudomonas syringae</taxon>
    </lineage>
</organism>
<gene>
    <name evidence="1" type="ORF">KPSA3_01527</name>
</gene>
<protein>
    <submittedName>
        <fullName evidence="1">NAD(P)-dependent dehydrogenase</fullName>
    </submittedName>
</protein>